<evidence type="ECO:0000256" key="1">
    <source>
        <dbReference type="SAM" id="MobiDB-lite"/>
    </source>
</evidence>
<keyword evidence="3" id="KW-1185">Reference proteome</keyword>
<dbReference type="RefSeq" id="XP_044546338.1">
    <property type="nucleotide sequence ID" value="XM_044697710.1"/>
</dbReference>
<name>A0AA88KIB8_NAELO</name>
<dbReference type="EMBL" id="PYSW02000030">
    <property type="protein sequence ID" value="KAG2379076.1"/>
    <property type="molecule type" value="Genomic_DNA"/>
</dbReference>
<comment type="caution">
    <text evidence="2">The sequence shown here is derived from an EMBL/GenBank/DDBJ whole genome shotgun (WGS) entry which is preliminary data.</text>
</comment>
<feature type="region of interest" description="Disordered" evidence="1">
    <location>
        <begin position="23"/>
        <end position="45"/>
    </location>
</feature>
<accession>A0AA88KIB8</accession>
<organism evidence="2 3">
    <name type="scientific">Naegleria lovaniensis</name>
    <name type="common">Amoeba</name>
    <dbReference type="NCBI Taxonomy" id="51637"/>
    <lineage>
        <taxon>Eukaryota</taxon>
        <taxon>Discoba</taxon>
        <taxon>Heterolobosea</taxon>
        <taxon>Tetramitia</taxon>
        <taxon>Eutetramitia</taxon>
        <taxon>Vahlkampfiidae</taxon>
        <taxon>Naegleria</taxon>
    </lineage>
</organism>
<dbReference type="Proteomes" id="UP000816034">
    <property type="component" value="Unassembled WGS sequence"/>
</dbReference>
<dbReference type="AlphaFoldDB" id="A0AA88KIB8"/>
<protein>
    <submittedName>
        <fullName evidence="2">Uncharacterized protein</fullName>
    </submittedName>
</protein>
<dbReference type="GeneID" id="68100168"/>
<evidence type="ECO:0000313" key="2">
    <source>
        <dbReference type="EMBL" id="KAG2379076.1"/>
    </source>
</evidence>
<evidence type="ECO:0000313" key="3">
    <source>
        <dbReference type="Proteomes" id="UP000816034"/>
    </source>
</evidence>
<sequence>MLSGAHFAVREIFDRIAKERRDTRISHHHDRPERSTFNHEQASDRENISNIESHDASLSLLLETNETTPPIVSKKRKKLSSSSLVLAHYDEYKRLNRHMIQKVLLENLKFKNQVIYKPLLESLDQLMNYLNYHLNDEHIKYKNITNVIEEMKKQCIEDYQSIVSNRYGNVYAISSMIENIESLECQSDLQVYQKMKLSCASMSCSSHDDVPSLEEFRMDSILQVLEYHQCIFNEPIILYNDSQLYKYLNLSIHYGNLYENVKYIQQPSALNESFTSQSVTRSVTNIQHKIIHFILCRHCKTIYNKFQKYKSLKIQILYSYISNLQNKYSKHLHMKRSFNVSMKSYIQYLMDCTTHFIKYGHLKTLSQKFQKVIPKFIQHVLTRNTLNFKQCHDKISCPIHYELLIRNISSQSYHPEYSSVGVERNLQIFLTTLVSPMQIHKYIETNSMFYITNDMNTFFETYAWTELESRGEIQISKLYEYLTYKYGYYNNDWILDKYHEMIHDQLNPYIQNRIHNTILSTQMNLFKREFPYLPLLFRGAFPTFTINEISVNDPNCKELLEILRQYILQRTILAGVE</sequence>
<proteinExistence type="predicted"/>
<reference evidence="2 3" key="1">
    <citation type="journal article" date="2018" name="BMC Genomics">
        <title>The genome of Naegleria lovaniensis, the basis for a comparative approach to unravel pathogenicity factors of the human pathogenic amoeba N. fowleri.</title>
        <authorList>
            <person name="Liechti N."/>
            <person name="Schurch N."/>
            <person name="Bruggmann R."/>
            <person name="Wittwer M."/>
        </authorList>
    </citation>
    <scope>NUCLEOTIDE SEQUENCE [LARGE SCALE GENOMIC DNA]</scope>
    <source>
        <strain evidence="2 3">ATCC 30569</strain>
    </source>
</reference>
<gene>
    <name evidence="2" type="ORF">C9374_007714</name>
</gene>